<evidence type="ECO:0000313" key="3">
    <source>
        <dbReference type="Proteomes" id="UP001461498"/>
    </source>
</evidence>
<dbReference type="GO" id="GO:0005634">
    <property type="term" value="C:nucleus"/>
    <property type="evidence" value="ECO:0007669"/>
    <property type="project" value="InterPro"/>
</dbReference>
<evidence type="ECO:0000259" key="1">
    <source>
        <dbReference type="SMART" id="SM01344"/>
    </source>
</evidence>
<accession>A0AAW1CH84</accession>
<dbReference type="Pfam" id="PF08163">
    <property type="entry name" value="DNAPKcs_CC3"/>
    <property type="match status" value="1"/>
</dbReference>
<name>A0AAW1CH84_9HEMI</name>
<proteinExistence type="predicted"/>
<dbReference type="AlphaFoldDB" id="A0AAW1CH84"/>
<dbReference type="EMBL" id="JAPXFL010000013">
    <property type="protein sequence ID" value="KAK9497794.1"/>
    <property type="molecule type" value="Genomic_DNA"/>
</dbReference>
<sequence>MKIDTEFRINFYKIIFSNKNLDDVLCGNNTLEYELHNKIILISVLEIMFASIDKTVLEDANLFSNTDEVLALSDVANDLINRCYNARKQLYSHSNCSNSSVWRLYQCVSFNLLITLISANYQDSDMYNFFLFRNSKHEKSIWENIIDENMEISFPSFVSKTSYKYYVTNVRNRLNIEDRCSSISDRLSNVSLGASTQQCQRFDLIAFRKQVFPADHSTFISCYLEDDHLNELDCMPSICALILHTAAIGITSLSRENNQVMPEWMKSFNNSLRNVNLSNNCRAFIIKIIFNTENVFHVFAKFWLGPILYCVNKGACGHRVNHFYCQIVTMLTSWYDVATPDKNSYESNFASELVKLITTSIIGNKSDEANRNLQLLRLCVMRWNQCLEIDICNVFKELNICHLEGTDVNDGINILSLYLKYAIIANDHNVYEELFTIISYLFSSPFQSVFLKASELFGLFLKYVTENECCSTQVKHNENYVKLVKELLKNYFIQHDFADFALRLNKIIKYFPNLLDRELLDITKNICLLETLFPIHHIAISILLSSNSIVSLNLDILFESADTMDILLSNENSQLEFLQLIFAAITDDNFHKNLEDIIKKVMALLNNSNINVAQWAWKIFRKCLSKKATNAQQTIFADSSFKSILIDIFYNCEKIVRNEGFRNFIEIFPGKNNLFEILIFLLENLDETLILNVHTVKIILDLILEFLILKVSSENKLFIIDIFNQHHNADFIEFDSNEINSVNSIKISDLSPIISHQSAHLPNTQLSYEMILRTFQKLTQVDLPSTGFLFISILNALLLHNNYYEYKVKLFQIFSNIFNTDQSKSSYLYYLLEKISNKNKIITMESESSPDESAMKKRRYHDFTLEVETEDQQPPFKTKPL</sequence>
<evidence type="ECO:0000313" key="2">
    <source>
        <dbReference type="EMBL" id="KAK9497794.1"/>
    </source>
</evidence>
<dbReference type="InterPro" id="IPR012582">
    <property type="entry name" value="DNAPKcs_CC3"/>
</dbReference>
<dbReference type="Proteomes" id="UP001461498">
    <property type="component" value="Unassembled WGS sequence"/>
</dbReference>
<dbReference type="GO" id="GO:0006303">
    <property type="term" value="P:double-strand break repair via nonhomologous end joining"/>
    <property type="evidence" value="ECO:0007669"/>
    <property type="project" value="InterPro"/>
</dbReference>
<gene>
    <name evidence="2" type="ORF">O3M35_003716</name>
</gene>
<comment type="caution">
    <text evidence="2">The sequence shown here is derived from an EMBL/GenBank/DDBJ whole genome shotgun (WGS) entry which is preliminary data.</text>
</comment>
<dbReference type="SMART" id="SM01344">
    <property type="entry name" value="NUC194"/>
    <property type="match status" value="1"/>
</dbReference>
<protein>
    <recommendedName>
        <fullName evidence="1">DNA-dependent protein kinase catalytic subunit CC3 domain-containing protein</fullName>
    </recommendedName>
</protein>
<organism evidence="2 3">
    <name type="scientific">Rhynocoris fuscipes</name>
    <dbReference type="NCBI Taxonomy" id="488301"/>
    <lineage>
        <taxon>Eukaryota</taxon>
        <taxon>Metazoa</taxon>
        <taxon>Ecdysozoa</taxon>
        <taxon>Arthropoda</taxon>
        <taxon>Hexapoda</taxon>
        <taxon>Insecta</taxon>
        <taxon>Pterygota</taxon>
        <taxon>Neoptera</taxon>
        <taxon>Paraneoptera</taxon>
        <taxon>Hemiptera</taxon>
        <taxon>Heteroptera</taxon>
        <taxon>Panheteroptera</taxon>
        <taxon>Cimicomorpha</taxon>
        <taxon>Reduviidae</taxon>
        <taxon>Harpactorinae</taxon>
        <taxon>Harpactorini</taxon>
        <taxon>Rhynocoris</taxon>
    </lineage>
</organism>
<feature type="domain" description="DNA-dependent protein kinase catalytic subunit CC3" evidence="1">
    <location>
        <begin position="1"/>
        <end position="348"/>
    </location>
</feature>
<keyword evidence="3" id="KW-1185">Reference proteome</keyword>
<reference evidence="2 3" key="1">
    <citation type="submission" date="2022-12" db="EMBL/GenBank/DDBJ databases">
        <title>Chromosome-level genome assembly of true bugs.</title>
        <authorList>
            <person name="Ma L."/>
            <person name="Li H."/>
        </authorList>
    </citation>
    <scope>NUCLEOTIDE SEQUENCE [LARGE SCALE GENOMIC DNA]</scope>
    <source>
        <strain evidence="2">Lab_2022b</strain>
    </source>
</reference>